<feature type="non-terminal residue" evidence="1">
    <location>
        <position position="31"/>
    </location>
</feature>
<sequence length="31" mass="3561">SRLALPTGRRTCGFLPRRHWSCWKSAYGSLP</sequence>
<proteinExistence type="predicted"/>
<reference evidence="1" key="1">
    <citation type="submission" date="2018-05" db="EMBL/GenBank/DDBJ databases">
        <authorList>
            <person name="Lanie J.A."/>
            <person name="Ng W.-L."/>
            <person name="Kazmierczak K.M."/>
            <person name="Andrzejewski T.M."/>
            <person name="Davidsen T.M."/>
            <person name="Wayne K.J."/>
            <person name="Tettelin H."/>
            <person name="Glass J.I."/>
            <person name="Rusch D."/>
            <person name="Podicherti R."/>
            <person name="Tsui H.-C.T."/>
            <person name="Winkler M.E."/>
        </authorList>
    </citation>
    <scope>NUCLEOTIDE SEQUENCE</scope>
</reference>
<accession>A0A382GUB5</accession>
<organism evidence="1">
    <name type="scientific">marine metagenome</name>
    <dbReference type="NCBI Taxonomy" id="408172"/>
    <lineage>
        <taxon>unclassified sequences</taxon>
        <taxon>metagenomes</taxon>
        <taxon>ecological metagenomes</taxon>
    </lineage>
</organism>
<feature type="non-terminal residue" evidence="1">
    <location>
        <position position="1"/>
    </location>
</feature>
<dbReference type="AlphaFoldDB" id="A0A382GUB5"/>
<protein>
    <submittedName>
        <fullName evidence="1">Uncharacterized protein</fullName>
    </submittedName>
</protein>
<dbReference type="EMBL" id="UINC01057426">
    <property type="protein sequence ID" value="SVB78549.1"/>
    <property type="molecule type" value="Genomic_DNA"/>
</dbReference>
<name>A0A382GUB5_9ZZZZ</name>
<evidence type="ECO:0000313" key="1">
    <source>
        <dbReference type="EMBL" id="SVB78549.1"/>
    </source>
</evidence>
<gene>
    <name evidence="1" type="ORF">METZ01_LOCUS231403</name>
</gene>